<reference evidence="3" key="1">
    <citation type="submission" date="2016-11" db="UniProtKB">
        <authorList>
            <consortium name="WormBaseParasite"/>
        </authorList>
    </citation>
    <scope>IDENTIFICATION</scope>
</reference>
<organism evidence="2 3">
    <name type="scientific">Macrostomum lignano</name>
    <dbReference type="NCBI Taxonomy" id="282301"/>
    <lineage>
        <taxon>Eukaryota</taxon>
        <taxon>Metazoa</taxon>
        <taxon>Spiralia</taxon>
        <taxon>Lophotrochozoa</taxon>
        <taxon>Platyhelminthes</taxon>
        <taxon>Rhabditophora</taxon>
        <taxon>Macrostomorpha</taxon>
        <taxon>Macrostomida</taxon>
        <taxon>Macrostomidae</taxon>
        <taxon>Macrostomum</taxon>
    </lineage>
</organism>
<feature type="transmembrane region" description="Helical" evidence="1">
    <location>
        <begin position="46"/>
        <end position="65"/>
    </location>
</feature>
<name>A0A1I8J0K6_9PLAT</name>
<dbReference type="AlphaFoldDB" id="A0A1I8J0K6"/>
<sequence>MTFNINDKITCINCPPLQTRTPRSQMTRDLWPIRLARERRVRDAEMYLYFCAVASVLYGLSLDTLTGRDLLKRNIHANCTLLLLHELCSECQIFQIVS</sequence>
<keyword evidence="1" id="KW-1133">Transmembrane helix</keyword>
<dbReference type="Proteomes" id="UP000095280">
    <property type="component" value="Unplaced"/>
</dbReference>
<accession>A0A1I8J0K6</accession>
<proteinExistence type="predicted"/>
<keyword evidence="2" id="KW-1185">Reference proteome</keyword>
<evidence type="ECO:0000313" key="3">
    <source>
        <dbReference type="WBParaSite" id="maker-uti_cns_0045480-snap-gene-0.5-mRNA-1"/>
    </source>
</evidence>
<keyword evidence="1" id="KW-0812">Transmembrane</keyword>
<evidence type="ECO:0000313" key="2">
    <source>
        <dbReference type="Proteomes" id="UP000095280"/>
    </source>
</evidence>
<dbReference type="WBParaSite" id="maker-uti_cns_0045480-snap-gene-0.5-mRNA-1">
    <property type="protein sequence ID" value="maker-uti_cns_0045480-snap-gene-0.5-mRNA-1"/>
    <property type="gene ID" value="maker-uti_cns_0045480-snap-gene-0.5"/>
</dbReference>
<evidence type="ECO:0000256" key="1">
    <source>
        <dbReference type="SAM" id="Phobius"/>
    </source>
</evidence>
<keyword evidence="1" id="KW-0472">Membrane</keyword>
<protein>
    <submittedName>
        <fullName evidence="3">Uncharacterized protein</fullName>
    </submittedName>
</protein>